<comment type="caution">
    <text evidence="3">The sequence shown here is derived from an EMBL/GenBank/DDBJ whole genome shotgun (WGS) entry which is preliminary data.</text>
</comment>
<reference evidence="3 4" key="1">
    <citation type="journal article" date="2019" name="Nat. Ecol. Evol.">
        <title>Megaphylogeny resolves global patterns of mushroom evolution.</title>
        <authorList>
            <person name="Varga T."/>
            <person name="Krizsan K."/>
            <person name="Foldi C."/>
            <person name="Dima B."/>
            <person name="Sanchez-Garcia M."/>
            <person name="Sanchez-Ramirez S."/>
            <person name="Szollosi G.J."/>
            <person name="Szarkandi J.G."/>
            <person name="Papp V."/>
            <person name="Albert L."/>
            <person name="Andreopoulos W."/>
            <person name="Angelini C."/>
            <person name="Antonin V."/>
            <person name="Barry K.W."/>
            <person name="Bougher N.L."/>
            <person name="Buchanan P."/>
            <person name="Buyck B."/>
            <person name="Bense V."/>
            <person name="Catcheside P."/>
            <person name="Chovatia M."/>
            <person name="Cooper J."/>
            <person name="Damon W."/>
            <person name="Desjardin D."/>
            <person name="Finy P."/>
            <person name="Geml J."/>
            <person name="Haridas S."/>
            <person name="Hughes K."/>
            <person name="Justo A."/>
            <person name="Karasinski D."/>
            <person name="Kautmanova I."/>
            <person name="Kiss B."/>
            <person name="Kocsube S."/>
            <person name="Kotiranta H."/>
            <person name="LaButti K.M."/>
            <person name="Lechner B.E."/>
            <person name="Liimatainen K."/>
            <person name="Lipzen A."/>
            <person name="Lukacs Z."/>
            <person name="Mihaltcheva S."/>
            <person name="Morgado L.N."/>
            <person name="Niskanen T."/>
            <person name="Noordeloos M.E."/>
            <person name="Ohm R.A."/>
            <person name="Ortiz-Santana B."/>
            <person name="Ovrebo C."/>
            <person name="Racz N."/>
            <person name="Riley R."/>
            <person name="Savchenko A."/>
            <person name="Shiryaev A."/>
            <person name="Soop K."/>
            <person name="Spirin V."/>
            <person name="Szebenyi C."/>
            <person name="Tomsovsky M."/>
            <person name="Tulloss R.E."/>
            <person name="Uehling J."/>
            <person name="Grigoriev I.V."/>
            <person name="Vagvolgyi C."/>
            <person name="Papp T."/>
            <person name="Martin F.M."/>
            <person name="Miettinen O."/>
            <person name="Hibbett D.S."/>
            <person name="Nagy L.G."/>
        </authorList>
    </citation>
    <scope>NUCLEOTIDE SEQUENCE [LARGE SCALE GENOMIC DNA]</scope>
    <source>
        <strain evidence="3 4">FP101781</strain>
    </source>
</reference>
<proteinExistence type="predicted"/>
<dbReference type="Pfam" id="PF22784">
    <property type="entry name" value="PTP-SAK"/>
    <property type="match status" value="2"/>
</dbReference>
<dbReference type="EMBL" id="QPFP01000342">
    <property type="protein sequence ID" value="TEB15902.1"/>
    <property type="molecule type" value="Genomic_DNA"/>
</dbReference>
<dbReference type="SUPFAM" id="SSF48452">
    <property type="entry name" value="TPR-like"/>
    <property type="match status" value="1"/>
</dbReference>
<dbReference type="Proteomes" id="UP000298030">
    <property type="component" value="Unassembled WGS sequence"/>
</dbReference>
<keyword evidence="1" id="KW-0378">Hydrolase</keyword>
<sequence length="391" mass="43496">MADTTLSKFRGAVALAGDSIHILVRDILKRALPDSSIPPYDPSFGYHARLVGEDKADTRHLHCVGLGGNQPAAGQQLRKQLGLPPKHFHITLTLKDDHDMDKSTPSFDLLDHLAFTLQCFGDHTEAQTYSVNMVALAPENPKGFLRLADAALASNTFKLAMLSYACAYDRADDPKLRAYCLKKLIACSAHTEWGAVFQEEEISQIPTAIVHLLVAPWSPALRQALAEEAPTPSLMLEPRDSLFIPKSVESSARFDKDTLHKLPRFFRWLIPFRFAIMSTPRHEDDIHALASPALGIRRVLTLTEETPLYESCRAGTVAACYMSACGFKHPTYERTQPELPASDAISLLRSLRPGSIETSQQEAFVHKWCSTLWKRQSLFPELPSEPLPCPM</sequence>
<keyword evidence="4" id="KW-1185">Reference proteome</keyword>
<evidence type="ECO:0000313" key="3">
    <source>
        <dbReference type="EMBL" id="TEB15902.1"/>
    </source>
</evidence>
<dbReference type="AlphaFoldDB" id="A0A4Y7S3X1"/>
<evidence type="ECO:0000256" key="1">
    <source>
        <dbReference type="ARBA" id="ARBA00022801"/>
    </source>
</evidence>
<dbReference type="STRING" id="71717.A0A4Y7S3X1"/>
<dbReference type="SUPFAM" id="SSF52799">
    <property type="entry name" value="(Phosphotyrosine protein) phosphatases II"/>
    <property type="match status" value="1"/>
</dbReference>
<dbReference type="OrthoDB" id="432447at2759"/>
<feature type="non-terminal residue" evidence="3">
    <location>
        <position position="391"/>
    </location>
</feature>
<dbReference type="PANTHER" id="PTHR43883">
    <property type="entry name" value="SLR0207 PROTEIN"/>
    <property type="match status" value="1"/>
</dbReference>
<dbReference type="InterPro" id="IPR052732">
    <property type="entry name" value="Cell-binding_unc_protein"/>
</dbReference>
<feature type="domain" description="Swiss Army Knife protein DSP-PTPase phosphatase" evidence="2">
    <location>
        <begin position="313"/>
        <end position="365"/>
    </location>
</feature>
<dbReference type="GO" id="GO:0016791">
    <property type="term" value="F:phosphatase activity"/>
    <property type="evidence" value="ECO:0007669"/>
    <property type="project" value="UniProtKB-ARBA"/>
</dbReference>
<dbReference type="Gene3D" id="3.90.190.10">
    <property type="entry name" value="Protein tyrosine phosphatase superfamily"/>
    <property type="match status" value="1"/>
</dbReference>
<dbReference type="InterPro" id="IPR029021">
    <property type="entry name" value="Prot-tyrosine_phosphatase-like"/>
</dbReference>
<dbReference type="InterPro" id="IPR057023">
    <property type="entry name" value="PTP-SAK"/>
</dbReference>
<dbReference type="InterPro" id="IPR011990">
    <property type="entry name" value="TPR-like_helical_dom_sf"/>
</dbReference>
<accession>A0A4Y7S3X1</accession>
<dbReference type="PANTHER" id="PTHR43883:SF1">
    <property type="entry name" value="GLUCONOKINASE"/>
    <property type="match status" value="1"/>
</dbReference>
<organism evidence="3 4">
    <name type="scientific">Coprinellus micaceus</name>
    <name type="common">Glistening ink-cap mushroom</name>
    <name type="synonym">Coprinus micaceus</name>
    <dbReference type="NCBI Taxonomy" id="71717"/>
    <lineage>
        <taxon>Eukaryota</taxon>
        <taxon>Fungi</taxon>
        <taxon>Dikarya</taxon>
        <taxon>Basidiomycota</taxon>
        <taxon>Agaricomycotina</taxon>
        <taxon>Agaricomycetes</taxon>
        <taxon>Agaricomycetidae</taxon>
        <taxon>Agaricales</taxon>
        <taxon>Agaricineae</taxon>
        <taxon>Psathyrellaceae</taxon>
        <taxon>Coprinellus</taxon>
    </lineage>
</organism>
<evidence type="ECO:0000313" key="4">
    <source>
        <dbReference type="Proteomes" id="UP000298030"/>
    </source>
</evidence>
<protein>
    <recommendedName>
        <fullName evidence="2">Swiss Army Knife protein DSP-PTPase phosphatase domain-containing protein</fullName>
    </recommendedName>
</protein>
<gene>
    <name evidence="3" type="ORF">FA13DRAFT_1747374</name>
</gene>
<name>A0A4Y7S3X1_COPMI</name>
<feature type="domain" description="Swiss Army Knife protein DSP-PTPase phosphatase" evidence="2">
    <location>
        <begin position="263"/>
        <end position="310"/>
    </location>
</feature>
<evidence type="ECO:0000259" key="2">
    <source>
        <dbReference type="Pfam" id="PF22784"/>
    </source>
</evidence>